<dbReference type="Proteomes" id="UP000241895">
    <property type="component" value="Unassembled WGS sequence"/>
</dbReference>
<dbReference type="Pfam" id="PF09685">
    <property type="entry name" value="MamF_MmsF"/>
    <property type="match status" value="1"/>
</dbReference>
<feature type="transmembrane region" description="Helical" evidence="6">
    <location>
        <begin position="30"/>
        <end position="56"/>
    </location>
</feature>
<evidence type="ECO:0000256" key="4">
    <source>
        <dbReference type="ARBA" id="ARBA00023136"/>
    </source>
</evidence>
<protein>
    <recommendedName>
        <fullName evidence="9">DUF4870 domain-containing protein</fullName>
    </recommendedName>
</protein>
<keyword evidence="2 6" id="KW-0812">Transmembrane</keyword>
<dbReference type="RefSeq" id="WP_045994904.1">
    <property type="nucleotide sequence ID" value="NZ_PXNS01000001.1"/>
</dbReference>
<evidence type="ECO:0000256" key="3">
    <source>
        <dbReference type="ARBA" id="ARBA00022989"/>
    </source>
</evidence>
<keyword evidence="8" id="KW-1185">Reference proteome</keyword>
<feature type="compositionally biased region" description="Polar residues" evidence="5">
    <location>
        <begin position="1"/>
        <end position="10"/>
    </location>
</feature>
<feature type="transmembrane region" description="Helical" evidence="6">
    <location>
        <begin position="77"/>
        <end position="107"/>
    </location>
</feature>
<evidence type="ECO:0000256" key="5">
    <source>
        <dbReference type="SAM" id="MobiDB-lite"/>
    </source>
</evidence>
<dbReference type="EMBL" id="PXNS01000001">
    <property type="protein sequence ID" value="PTL96604.1"/>
    <property type="molecule type" value="Genomic_DNA"/>
</dbReference>
<evidence type="ECO:0000256" key="2">
    <source>
        <dbReference type="ARBA" id="ARBA00022692"/>
    </source>
</evidence>
<evidence type="ECO:0000256" key="1">
    <source>
        <dbReference type="ARBA" id="ARBA00004141"/>
    </source>
</evidence>
<gene>
    <name evidence="7" type="ORF">C6W88_04365</name>
</gene>
<accession>A0ABX5J1B9</accession>
<feature type="region of interest" description="Disordered" evidence="5">
    <location>
        <begin position="1"/>
        <end position="23"/>
    </location>
</feature>
<name>A0ABX5J1B9_9GAMM</name>
<keyword evidence="4 6" id="KW-0472">Membrane</keyword>
<evidence type="ECO:0000313" key="7">
    <source>
        <dbReference type="EMBL" id="PTL96604.1"/>
    </source>
</evidence>
<evidence type="ECO:0008006" key="9">
    <source>
        <dbReference type="Google" id="ProtNLM"/>
    </source>
</evidence>
<reference evidence="7 8" key="1">
    <citation type="submission" date="2018-03" db="EMBL/GenBank/DDBJ databases">
        <authorList>
            <person name="Zhou J."/>
            <person name="Li X."/>
            <person name="Xue M."/>
            <person name="Yin J."/>
        </authorList>
    </citation>
    <scope>NUCLEOTIDE SEQUENCE [LARGE SCALE GENOMIC DNA]</scope>
    <source>
        <strain evidence="7 8">SYSU ZJ2214</strain>
    </source>
</reference>
<proteinExistence type="predicted"/>
<dbReference type="InterPro" id="IPR019109">
    <property type="entry name" value="MamF_MmsF"/>
</dbReference>
<comment type="subcellular location">
    <subcellularLocation>
        <location evidence="1">Membrane</location>
        <topology evidence="1">Multi-pass membrane protein</topology>
    </subcellularLocation>
</comment>
<organism evidence="7 8">
    <name type="scientific">Halomonas litopenaei</name>
    <dbReference type="NCBI Taxonomy" id="2109328"/>
    <lineage>
        <taxon>Bacteria</taxon>
        <taxon>Pseudomonadati</taxon>
        <taxon>Pseudomonadota</taxon>
        <taxon>Gammaproteobacteria</taxon>
        <taxon>Oceanospirillales</taxon>
        <taxon>Halomonadaceae</taxon>
        <taxon>Halomonas</taxon>
    </lineage>
</organism>
<evidence type="ECO:0000256" key="6">
    <source>
        <dbReference type="SAM" id="Phobius"/>
    </source>
</evidence>
<keyword evidence="3 6" id="KW-1133">Transmembrane helix</keyword>
<sequence length="130" mass="14417">MSQHDLTPQRPTVEPPSPGDTPPADTTMSLVGYALLLANLVTGFTAVIGVIIAYVYRGKGPEWLDEHYRYQIRTFWIGLLYGIVASILTLIVIGLPLLLALAVWLIVRCVKGFKALQEKRAPDNVESWLI</sequence>
<evidence type="ECO:0000313" key="8">
    <source>
        <dbReference type="Proteomes" id="UP000241895"/>
    </source>
</evidence>
<comment type="caution">
    <text evidence="7">The sequence shown here is derived from an EMBL/GenBank/DDBJ whole genome shotgun (WGS) entry which is preliminary data.</text>
</comment>